<feature type="region of interest" description="Disordered" evidence="5">
    <location>
        <begin position="1"/>
        <end position="38"/>
    </location>
</feature>
<dbReference type="GO" id="GO:0008270">
    <property type="term" value="F:zinc ion binding"/>
    <property type="evidence" value="ECO:0007669"/>
    <property type="project" value="UniProtKB-KW"/>
</dbReference>
<feature type="region of interest" description="Disordered" evidence="5">
    <location>
        <begin position="216"/>
        <end position="282"/>
    </location>
</feature>
<feature type="compositionally biased region" description="Polar residues" evidence="5">
    <location>
        <begin position="587"/>
        <end position="601"/>
    </location>
</feature>
<evidence type="ECO:0000256" key="5">
    <source>
        <dbReference type="SAM" id="MobiDB-lite"/>
    </source>
</evidence>
<dbReference type="PANTHER" id="PTHR47527">
    <property type="entry name" value="RING/FYVE/PHD ZINC FINGER SUPERFAMILY PROTEIN"/>
    <property type="match status" value="1"/>
</dbReference>
<dbReference type="InterPro" id="IPR011011">
    <property type="entry name" value="Znf_FYVE_PHD"/>
</dbReference>
<name>A0AAN8ZDW9_9MAGN</name>
<dbReference type="AlphaFoldDB" id="A0AAN8ZDW9"/>
<evidence type="ECO:0000313" key="9">
    <source>
        <dbReference type="Proteomes" id="UP001370490"/>
    </source>
</evidence>
<dbReference type="SUPFAM" id="SSF57903">
    <property type="entry name" value="FYVE/PHD zinc finger"/>
    <property type="match status" value="1"/>
</dbReference>
<evidence type="ECO:0000256" key="1">
    <source>
        <dbReference type="ARBA" id="ARBA00022723"/>
    </source>
</evidence>
<keyword evidence="9" id="KW-1185">Reference proteome</keyword>
<feature type="region of interest" description="Disordered" evidence="5">
    <location>
        <begin position="166"/>
        <end position="200"/>
    </location>
</feature>
<evidence type="ECO:0000313" key="8">
    <source>
        <dbReference type="EMBL" id="KAK6934516.1"/>
    </source>
</evidence>
<dbReference type="InterPro" id="IPR056699">
    <property type="entry name" value="DUF7797"/>
</dbReference>
<dbReference type="Pfam" id="PF25073">
    <property type="entry name" value="DUF7797"/>
    <property type="match status" value="1"/>
</dbReference>
<dbReference type="PROSITE" id="PS51038">
    <property type="entry name" value="BAH"/>
    <property type="match status" value="1"/>
</dbReference>
<dbReference type="PROSITE" id="PS01359">
    <property type="entry name" value="ZF_PHD_1"/>
    <property type="match status" value="1"/>
</dbReference>
<dbReference type="Pfam" id="PF00628">
    <property type="entry name" value="PHD"/>
    <property type="match status" value="1"/>
</dbReference>
<proteinExistence type="predicted"/>
<evidence type="ECO:0000256" key="2">
    <source>
        <dbReference type="ARBA" id="ARBA00022771"/>
    </source>
</evidence>
<evidence type="ECO:0000259" key="7">
    <source>
        <dbReference type="PROSITE" id="PS51038"/>
    </source>
</evidence>
<protein>
    <submittedName>
        <fullName evidence="8">Zinc finger, PHD-finger</fullName>
    </submittedName>
</protein>
<dbReference type="Gene3D" id="2.30.30.490">
    <property type="match status" value="1"/>
</dbReference>
<keyword evidence="3" id="KW-0862">Zinc</keyword>
<accession>A0AAN8ZDW9</accession>
<comment type="caution">
    <text evidence="8">The sequence shown here is derived from an EMBL/GenBank/DDBJ whole genome shotgun (WGS) entry which is preliminary data.</text>
</comment>
<dbReference type="Gene3D" id="3.30.40.10">
    <property type="entry name" value="Zinc/RING finger domain, C3HC4 (zinc finger)"/>
    <property type="match status" value="1"/>
</dbReference>
<dbReference type="InterPro" id="IPR043151">
    <property type="entry name" value="BAH_sf"/>
</dbReference>
<feature type="compositionally biased region" description="Polar residues" evidence="5">
    <location>
        <begin position="170"/>
        <end position="200"/>
    </location>
</feature>
<feature type="domain" description="PHD-type" evidence="6">
    <location>
        <begin position="400"/>
        <end position="452"/>
    </location>
</feature>
<feature type="compositionally biased region" description="Basic and acidic residues" evidence="5">
    <location>
        <begin position="252"/>
        <end position="262"/>
    </location>
</feature>
<feature type="compositionally biased region" description="Polar residues" evidence="5">
    <location>
        <begin position="561"/>
        <end position="577"/>
    </location>
</feature>
<dbReference type="PROSITE" id="PS50016">
    <property type="entry name" value="ZF_PHD_2"/>
    <property type="match status" value="1"/>
</dbReference>
<keyword evidence="1" id="KW-0479">Metal-binding</keyword>
<dbReference type="InterPro" id="IPR001965">
    <property type="entry name" value="Znf_PHD"/>
</dbReference>
<keyword evidence="2 4" id="KW-0863">Zinc-finger</keyword>
<dbReference type="CDD" id="cd04370">
    <property type="entry name" value="BAH"/>
    <property type="match status" value="1"/>
</dbReference>
<dbReference type="GO" id="GO:0003682">
    <property type="term" value="F:chromatin binding"/>
    <property type="evidence" value="ECO:0007669"/>
    <property type="project" value="InterPro"/>
</dbReference>
<feature type="domain" description="BAH" evidence="7">
    <location>
        <begin position="681"/>
        <end position="810"/>
    </location>
</feature>
<evidence type="ECO:0000256" key="4">
    <source>
        <dbReference type="PROSITE-ProRule" id="PRU00146"/>
    </source>
</evidence>
<feature type="compositionally biased region" description="Polar residues" evidence="5">
    <location>
        <begin position="499"/>
        <end position="523"/>
    </location>
</feature>
<feature type="region of interest" description="Disordered" evidence="5">
    <location>
        <begin position="538"/>
        <end position="658"/>
    </location>
</feature>
<dbReference type="PANTHER" id="PTHR47527:SF3">
    <property type="entry name" value="RING_FYVE_PHD ZINC FINGER SUPERFAMILY PROTEIN"/>
    <property type="match status" value="1"/>
</dbReference>
<dbReference type="InterPro" id="IPR013083">
    <property type="entry name" value="Znf_RING/FYVE/PHD"/>
</dbReference>
<gene>
    <name evidence="8" type="ORF">RJ641_034671</name>
</gene>
<dbReference type="Proteomes" id="UP001370490">
    <property type="component" value="Unassembled WGS sequence"/>
</dbReference>
<evidence type="ECO:0000256" key="3">
    <source>
        <dbReference type="ARBA" id="ARBA00022833"/>
    </source>
</evidence>
<evidence type="ECO:0000259" key="6">
    <source>
        <dbReference type="PROSITE" id="PS50016"/>
    </source>
</evidence>
<dbReference type="InterPro" id="IPR019787">
    <property type="entry name" value="Znf_PHD-finger"/>
</dbReference>
<dbReference type="EMBL" id="JBAMMX010000008">
    <property type="protein sequence ID" value="KAK6934516.1"/>
    <property type="molecule type" value="Genomic_DNA"/>
</dbReference>
<feature type="compositionally biased region" description="Polar residues" evidence="5">
    <location>
        <begin position="473"/>
        <end position="487"/>
    </location>
</feature>
<organism evidence="8 9">
    <name type="scientific">Dillenia turbinata</name>
    <dbReference type="NCBI Taxonomy" id="194707"/>
    <lineage>
        <taxon>Eukaryota</taxon>
        <taxon>Viridiplantae</taxon>
        <taxon>Streptophyta</taxon>
        <taxon>Embryophyta</taxon>
        <taxon>Tracheophyta</taxon>
        <taxon>Spermatophyta</taxon>
        <taxon>Magnoliopsida</taxon>
        <taxon>eudicotyledons</taxon>
        <taxon>Gunneridae</taxon>
        <taxon>Pentapetalae</taxon>
        <taxon>Dilleniales</taxon>
        <taxon>Dilleniaceae</taxon>
        <taxon>Dillenia</taxon>
    </lineage>
</organism>
<dbReference type="CDD" id="cd15489">
    <property type="entry name" value="PHD_SF"/>
    <property type="match status" value="1"/>
</dbReference>
<reference evidence="8 9" key="1">
    <citation type="submission" date="2023-12" db="EMBL/GenBank/DDBJ databases">
        <title>A high-quality genome assembly for Dillenia turbinata (Dilleniales).</title>
        <authorList>
            <person name="Chanderbali A."/>
        </authorList>
    </citation>
    <scope>NUCLEOTIDE SEQUENCE [LARGE SCALE GENOMIC DNA]</scope>
    <source>
        <strain evidence="8">LSX21</strain>
        <tissue evidence="8">Leaf</tissue>
    </source>
</reference>
<dbReference type="InterPro" id="IPR019786">
    <property type="entry name" value="Zinc_finger_PHD-type_CS"/>
</dbReference>
<feature type="region of interest" description="Disordered" evidence="5">
    <location>
        <begin position="473"/>
        <end position="523"/>
    </location>
</feature>
<feature type="compositionally biased region" description="Polar residues" evidence="5">
    <location>
        <begin position="610"/>
        <end position="619"/>
    </location>
</feature>
<feature type="compositionally biased region" description="Basic and acidic residues" evidence="5">
    <location>
        <begin position="1"/>
        <end position="30"/>
    </location>
</feature>
<dbReference type="SMART" id="SM00249">
    <property type="entry name" value="PHD"/>
    <property type="match status" value="1"/>
</dbReference>
<sequence>MDKTSAEPIDRLESDSKDLDVPGGEKRPMIDGENGEIEASEVKRKARVCKNGARDMKRVAEIVLVLSAMGSVRGGRSPTDSEKELMAEARAKLVDICEAIAPKDIVSKDAIESVIEDLGLNNKAKDLRLGFRTPKMSINDKLLHTKRKMEESKAFAAHAAAYSSQRSQANLSQGAENRGVSPSSRAFPSDKLSSAPITGGVQPTSALIHLSPATSTTLSNHMPVNEVKPPIASSTLASSHSGKDSSAPPLPKVERAHFRLDGRFNGSPLAPQVHADSAGDHQKKVPTLSLLSQSASPVNVGLENNALDHNSAKVEGTSDGTVPQITPPATSNQTPRHFATHAPSNLPSIHQPLQGVNFVQASSISNNSNEIAKIVQRLLQPQLPERPTWTPPSRDYMNKAMTCQACKLTINEVENVLVCDACEKGFHLKCLQSYNQKGIPRSEWHCPKCLQLSNGKPLPPKYGRVMRNISAPKVSSNVSGVPTSSEKQGGIIDQKPNHQRMTANGSTDSQSPAGPVGGNNSSLAPEIKTSIVKEMQGNLPSSNVKIEDKPSSGICHPDSMKISSIGISSDSQHNHFQPMQKCPDPDVNSSDCHAQQISTPQEVDKRDQPNGAQDLSGQPQLHKVTVVPNDIENHLRETSGYNPRKRKQDHDDPVQANLVSTSGTQMGKNEHAGLPSASTCTVDWIGDISQIVDEKKYYQSCCINGVAMWEDSKTKSKWVMVNRCYFPGDLPEAVGCPCAPESNEVYESNHGSTLMAGLIRGPCKVLPPNAFEKESDRRAQLGTKENGGMRPIFLCKWFYDEPKGLFRPVFC</sequence>
<dbReference type="InterPro" id="IPR001025">
    <property type="entry name" value="BAH_dom"/>
</dbReference>